<dbReference type="InterPro" id="IPR012677">
    <property type="entry name" value="Nucleotide-bd_a/b_plait_sf"/>
</dbReference>
<name>A0A0N4UEL2_DRAME</name>
<dbReference type="CDD" id="cd12254">
    <property type="entry name" value="RRM_hnRNPH_ESRPs_RBM12_like"/>
    <property type="match status" value="1"/>
</dbReference>
<feature type="region of interest" description="Disordered" evidence="4">
    <location>
        <begin position="434"/>
        <end position="501"/>
    </location>
</feature>
<evidence type="ECO:0000259" key="5">
    <source>
        <dbReference type="PROSITE" id="PS50102"/>
    </source>
</evidence>
<evidence type="ECO:0000313" key="9">
    <source>
        <dbReference type="WBParaSite" id="DME_0000582201-mRNA-1"/>
    </source>
</evidence>
<keyword evidence="8" id="KW-1185">Reference proteome</keyword>
<evidence type="ECO:0000313" key="7">
    <source>
        <dbReference type="Proteomes" id="UP000038040"/>
    </source>
</evidence>
<proteinExistence type="predicted"/>
<evidence type="ECO:0000313" key="8">
    <source>
        <dbReference type="Proteomes" id="UP000274756"/>
    </source>
</evidence>
<dbReference type="Proteomes" id="UP000038040">
    <property type="component" value="Unplaced"/>
</dbReference>
<dbReference type="EMBL" id="UYYG01000008">
    <property type="protein sequence ID" value="VDN50843.1"/>
    <property type="molecule type" value="Genomic_DNA"/>
</dbReference>
<dbReference type="STRING" id="318479.A0A0N4UEL2"/>
<feature type="domain" description="RRM" evidence="5">
    <location>
        <begin position="3"/>
        <end position="76"/>
    </location>
</feature>
<dbReference type="SUPFAM" id="SSF54928">
    <property type="entry name" value="RNA-binding domain, RBD"/>
    <property type="match status" value="3"/>
</dbReference>
<accession>A0A0N4UEL2</accession>
<evidence type="ECO:0000313" key="6">
    <source>
        <dbReference type="EMBL" id="VDN50843.1"/>
    </source>
</evidence>
<feature type="compositionally biased region" description="Basic and acidic residues" evidence="4">
    <location>
        <begin position="434"/>
        <end position="446"/>
    </location>
</feature>
<dbReference type="InterPro" id="IPR050666">
    <property type="entry name" value="ESRP"/>
</dbReference>
<feature type="compositionally biased region" description="Basic and acidic residues" evidence="4">
    <location>
        <begin position="458"/>
        <end position="479"/>
    </location>
</feature>
<evidence type="ECO:0000256" key="3">
    <source>
        <dbReference type="PROSITE-ProRule" id="PRU00176"/>
    </source>
</evidence>
<dbReference type="Proteomes" id="UP000274756">
    <property type="component" value="Unassembled WGS sequence"/>
</dbReference>
<gene>
    <name evidence="6" type="ORF">DME_LOCUS816</name>
</gene>
<keyword evidence="2 3" id="KW-0694">RNA-binding</keyword>
<feature type="compositionally biased region" description="Polar residues" evidence="4">
    <location>
        <begin position="173"/>
        <end position="193"/>
    </location>
</feature>
<evidence type="ECO:0000256" key="4">
    <source>
        <dbReference type="SAM" id="MobiDB-lite"/>
    </source>
</evidence>
<dbReference type="InterPro" id="IPR000504">
    <property type="entry name" value="RRM_dom"/>
</dbReference>
<organism evidence="7 9">
    <name type="scientific">Dracunculus medinensis</name>
    <name type="common">Guinea worm</name>
    <dbReference type="NCBI Taxonomy" id="318479"/>
    <lineage>
        <taxon>Eukaryota</taxon>
        <taxon>Metazoa</taxon>
        <taxon>Ecdysozoa</taxon>
        <taxon>Nematoda</taxon>
        <taxon>Chromadorea</taxon>
        <taxon>Rhabditida</taxon>
        <taxon>Spirurina</taxon>
        <taxon>Dracunculoidea</taxon>
        <taxon>Dracunculidae</taxon>
        <taxon>Dracunculus</taxon>
    </lineage>
</organism>
<protein>
    <submittedName>
        <fullName evidence="9">Bm7255</fullName>
    </submittedName>
</protein>
<dbReference type="Pfam" id="PF00076">
    <property type="entry name" value="RRM_1"/>
    <property type="match status" value="1"/>
</dbReference>
<dbReference type="AlphaFoldDB" id="A0A0N4UEL2"/>
<evidence type="ECO:0000256" key="1">
    <source>
        <dbReference type="ARBA" id="ARBA00022737"/>
    </source>
</evidence>
<feature type="region of interest" description="Disordered" evidence="4">
    <location>
        <begin position="173"/>
        <end position="195"/>
    </location>
</feature>
<dbReference type="Gene3D" id="3.30.70.330">
    <property type="match status" value="4"/>
</dbReference>
<dbReference type="OrthoDB" id="2588702at2759"/>
<reference evidence="6 8" key="2">
    <citation type="submission" date="2018-11" db="EMBL/GenBank/DDBJ databases">
        <authorList>
            <consortium name="Pathogen Informatics"/>
        </authorList>
    </citation>
    <scope>NUCLEOTIDE SEQUENCE [LARGE SCALE GENOMIC DNA]</scope>
</reference>
<dbReference type="WBParaSite" id="DME_0000582201-mRNA-1">
    <property type="protein sequence ID" value="DME_0000582201-mRNA-1"/>
    <property type="gene ID" value="DME_0000582201"/>
</dbReference>
<dbReference type="PANTHER" id="PTHR13976">
    <property type="entry name" value="HETEROGENEOUS NUCLEAR RIBONUCLEOPROTEIN-RELATED"/>
    <property type="match status" value="1"/>
</dbReference>
<dbReference type="InterPro" id="IPR035979">
    <property type="entry name" value="RBD_domain_sf"/>
</dbReference>
<dbReference type="SMART" id="SM00360">
    <property type="entry name" value="RRM"/>
    <property type="match status" value="4"/>
</dbReference>
<dbReference type="CDD" id="cd12510">
    <property type="entry name" value="RRM1_RBM12_like"/>
    <property type="match status" value="1"/>
</dbReference>
<dbReference type="PROSITE" id="PS50102">
    <property type="entry name" value="RRM"/>
    <property type="match status" value="2"/>
</dbReference>
<reference evidence="9" key="1">
    <citation type="submission" date="2017-02" db="UniProtKB">
        <authorList>
            <consortium name="WormBaseParasite"/>
        </authorList>
    </citation>
    <scope>IDENTIFICATION</scope>
</reference>
<evidence type="ECO:0000256" key="2">
    <source>
        <dbReference type="ARBA" id="ARBA00022884"/>
    </source>
</evidence>
<keyword evidence="1" id="KW-0677">Repeat</keyword>
<feature type="domain" description="RRM" evidence="5">
    <location>
        <begin position="872"/>
        <end position="950"/>
    </location>
</feature>
<sequence length="952" mass="105125">MSWIIRLQHLPLSANASDIRAFFSGLRIPDGSVHIVGGPDGDAFIGFATDEDARQAMKFDNRRIHDQRVKLLLSSRVEMDAVIAKARSGDLNLANVPVTSSAITQPLRHEIIRAVNGTSEQQQHQTNVTSQVIPTSTSAISTLYALRNTPNINQNNSYQQEFIRGVDNGETWNRNENASDSWKNTNTSNYDGKQQQQQRVVLPWQDPKMLNVIGQTTTAPIYHQTRDERYNQYESESFQGYTASLQPSSNSAVYQQHIQGYQGTGIVGSVLSGQSLQIPPTLSSISPSTVAGTNARLQNSGSVLPSANPFAVYPHNVPIFPPVASVSLKHENRYVELSRLPSELLRPAALEQFLQPAVPLTLSSVKVIFDPKGFPLHSLVRFENVKDAENILNRDGEQGIRIRPSSKEIFDAAVDGSLQIPAYYLQNKNGQRVYDRNREDRGRERLIGPSSRRHHSPERRDVDPRRDERPIVGIRDREHRLPRRGRSRTPPSLTRDLRDTKRRREDTARFCIEFTNLPFRVSEAEIREFFGVRCQPVKVSRAYNADGQASDRWILEFGDMDTAERAYRTRGKIQDRLIRARRLTNEEADNLLSVPDKFGLQKKEEYERKFGQAENVIGDTSSSHLDGMTVPLMNGNFETDNPSGMGRTVNGPLFNGPTILPGAAATKGVSQEGNGLSAGSSTASPLIPGNPAIAHPMTYRHQRSNGPLIQGGPPRPPLIRPPTFFGATPSSTIRQRGPPPTRGSRGSLSHRVVHSGHVDNASSSKQTYVALENVPESCSDQDIVAFLDIKPSKMSKSATIQHALNGTVFVDLGNVDDALKAVSKNQQKIGENVITVTAVNHQQMQKKMESNTDLQQKMLEPDLIASVGEPGTVISCDGFPPNVTLADVSQFFNQFSLVESSVKIKLDDRGMPTGECLLSLGSVEEARKAASMLNGRKLNGSAVTLTLVQAKQ</sequence>
<dbReference type="GO" id="GO:0003723">
    <property type="term" value="F:RNA binding"/>
    <property type="evidence" value="ECO:0007669"/>
    <property type="project" value="UniProtKB-UniRule"/>
</dbReference>
<feature type="region of interest" description="Disordered" evidence="4">
    <location>
        <begin position="727"/>
        <end position="748"/>
    </location>
</feature>